<dbReference type="GO" id="GO:0005634">
    <property type="term" value="C:nucleus"/>
    <property type="evidence" value="ECO:0007669"/>
    <property type="project" value="UniProtKB-SubCell"/>
</dbReference>
<dbReference type="KEGG" id="erc:Ecym_5518"/>
<keyword evidence="3" id="KW-0539">Nucleus</keyword>
<dbReference type="GO" id="GO:0030674">
    <property type="term" value="F:protein-macromolecule adaptor activity"/>
    <property type="evidence" value="ECO:0007669"/>
    <property type="project" value="EnsemblFungi"/>
</dbReference>
<dbReference type="OMA" id="VKFYRKE"/>
<evidence type="ECO:0000313" key="6">
    <source>
        <dbReference type="Proteomes" id="UP000006790"/>
    </source>
</evidence>
<dbReference type="GO" id="GO:0006611">
    <property type="term" value="P:protein export from nucleus"/>
    <property type="evidence" value="ECO:0007669"/>
    <property type="project" value="EnsemblFungi"/>
</dbReference>
<comment type="similarity">
    <text evidence="1 3">Belongs to the BCP1 family.</text>
</comment>
<sequence length="274" mass="31479">MRNAIKLSELAKRKREEVEEDSDVDLSTTNSELDDDNASSNEEIINIDFDFFNGNPEVDFHALKNLMRQLFGQQESNKIQLSSLADLILKSPTTTIKTDGEASDPYCFLSILNYKENKSSNYARYLANVDTKLDTFFKSVESSNKSCGLIVGERLINMPNQVVPPLYKITLEDVKKVSGKGMAYDFYVIVSRKYEVSYDDDDDDDDDDTNPRKRVKNSEVDYFHEEDRFLEKHSKIHFQGPVRKGVLPSYIVIDHDSLMRSIQELEEAIAQWSK</sequence>
<comment type="subcellular location">
    <subcellularLocation>
        <location evidence="3">Nucleus</location>
    </subcellularLocation>
</comment>
<reference evidence="5 6" key="1">
    <citation type="journal article" date="2011" name="G3 (Bethesda)">
        <title>Genome evolution in the Eremothecium clade of the Saccharomyces complex revealed by comparative genomics.</title>
        <authorList>
            <person name="Wendland J."/>
            <person name="Walther A."/>
        </authorList>
    </citation>
    <scope>NUCLEOTIDE SEQUENCE [LARGE SCALE GENOMIC DNA]</scope>
    <source>
        <strain evidence="6">CBS 270.75 / DBVPG 7215 / KCTC 17166 / NRRL Y-17582</strain>
    </source>
</reference>
<evidence type="ECO:0000256" key="3">
    <source>
        <dbReference type="PIRNR" id="PIRNR028983"/>
    </source>
</evidence>
<dbReference type="PANTHER" id="PTHR13261:SF0">
    <property type="entry name" value="BRCA2 AND CDKN1A-INTERACTING PROTEIN"/>
    <property type="match status" value="1"/>
</dbReference>
<keyword evidence="3" id="KW-0653">Protein transport</keyword>
<dbReference type="OrthoDB" id="27543at2759"/>
<accession>I6NDW8</accession>
<feature type="region of interest" description="Disordered" evidence="4">
    <location>
        <begin position="1"/>
        <end position="37"/>
    </location>
</feature>
<dbReference type="InterPro" id="IPR025602">
    <property type="entry name" value="BCP1_family"/>
</dbReference>
<name>I6NDW8_ERECY</name>
<dbReference type="EMBL" id="CP002501">
    <property type="protein sequence ID" value="AET40260.1"/>
    <property type="molecule type" value="Genomic_DNA"/>
</dbReference>
<evidence type="ECO:0000256" key="4">
    <source>
        <dbReference type="SAM" id="MobiDB-lite"/>
    </source>
</evidence>
<dbReference type="STRING" id="931890.I6NDW8"/>
<dbReference type="GO" id="GO:0000055">
    <property type="term" value="P:ribosomal large subunit export from nucleus"/>
    <property type="evidence" value="ECO:0007669"/>
    <property type="project" value="EnsemblFungi"/>
</dbReference>
<keyword evidence="6" id="KW-1185">Reference proteome</keyword>
<organism evidence="5 6">
    <name type="scientific">Eremothecium cymbalariae (strain CBS 270.75 / DBVPG 7215 / KCTC 17166 / NRRL Y-17582)</name>
    <name type="common">Yeast</name>
    <dbReference type="NCBI Taxonomy" id="931890"/>
    <lineage>
        <taxon>Eukaryota</taxon>
        <taxon>Fungi</taxon>
        <taxon>Dikarya</taxon>
        <taxon>Ascomycota</taxon>
        <taxon>Saccharomycotina</taxon>
        <taxon>Saccharomycetes</taxon>
        <taxon>Saccharomycetales</taxon>
        <taxon>Saccharomycetaceae</taxon>
        <taxon>Eremothecium</taxon>
    </lineage>
</organism>
<gene>
    <name evidence="5" type="ordered locus">Ecym_5518</name>
</gene>
<comment type="function">
    <text evidence="3">Involved in nuclear export, actin cytoskeleton organization and vesicular transport.</text>
</comment>
<protein>
    <recommendedName>
        <fullName evidence="2 3">Protein BCP1</fullName>
    </recommendedName>
</protein>
<evidence type="ECO:0000256" key="1">
    <source>
        <dbReference type="ARBA" id="ARBA00006781"/>
    </source>
</evidence>
<dbReference type="Pfam" id="PF13862">
    <property type="entry name" value="BCCIP"/>
    <property type="match status" value="1"/>
</dbReference>
<proteinExistence type="inferred from homology"/>
<dbReference type="HOGENOM" id="CLU_068770_2_1_1"/>
<dbReference type="RefSeq" id="XP_003647077.1">
    <property type="nucleotide sequence ID" value="XM_003647029.1"/>
</dbReference>
<dbReference type="InParanoid" id="I6NDW8"/>
<dbReference type="AlphaFoldDB" id="I6NDW8"/>
<keyword evidence="3" id="KW-0813">Transport</keyword>
<dbReference type="GO" id="GO:0044183">
    <property type="term" value="F:protein folding chaperone"/>
    <property type="evidence" value="ECO:0007669"/>
    <property type="project" value="EnsemblFungi"/>
</dbReference>
<evidence type="ECO:0000256" key="2">
    <source>
        <dbReference type="ARBA" id="ARBA00014649"/>
    </source>
</evidence>
<evidence type="ECO:0000313" key="5">
    <source>
        <dbReference type="EMBL" id="AET40260.1"/>
    </source>
</evidence>
<dbReference type="GeneID" id="11470867"/>
<dbReference type="eggNOG" id="KOG3034">
    <property type="taxonomic scope" value="Eukaryota"/>
</dbReference>
<dbReference type="PIRSF" id="PIRSF028983">
    <property type="entry name" value="BCP1"/>
    <property type="match status" value="1"/>
</dbReference>
<dbReference type="PANTHER" id="PTHR13261">
    <property type="entry name" value="BRCA2 AND CDKN1A INTERACTING PROTEIN"/>
    <property type="match status" value="1"/>
</dbReference>
<dbReference type="Proteomes" id="UP000006790">
    <property type="component" value="Chromosome 5"/>
</dbReference>
<dbReference type="FunCoup" id="I6NDW8">
    <property type="interactions" value="972"/>
</dbReference>